<keyword evidence="2" id="KW-1185">Reference proteome</keyword>
<comment type="caution">
    <text evidence="1">The sequence shown here is derived from an EMBL/GenBank/DDBJ whole genome shotgun (WGS) entry which is preliminary data.</text>
</comment>
<organism evidence="1 2">
    <name type="scientific">Daphnia magna</name>
    <dbReference type="NCBI Taxonomy" id="35525"/>
    <lineage>
        <taxon>Eukaryota</taxon>
        <taxon>Metazoa</taxon>
        <taxon>Ecdysozoa</taxon>
        <taxon>Arthropoda</taxon>
        <taxon>Crustacea</taxon>
        <taxon>Branchiopoda</taxon>
        <taxon>Diplostraca</taxon>
        <taxon>Cladocera</taxon>
        <taxon>Anomopoda</taxon>
        <taxon>Daphniidae</taxon>
        <taxon>Daphnia</taxon>
    </lineage>
</organism>
<gene>
    <name evidence="1" type="ORF">APZ42_002692</name>
</gene>
<reference evidence="1 2" key="1">
    <citation type="submission" date="2016-03" db="EMBL/GenBank/DDBJ databases">
        <title>EvidentialGene: Evidence-directed Construction of Genes on Genomes.</title>
        <authorList>
            <person name="Gilbert D.G."/>
            <person name="Choi J.-H."/>
            <person name="Mockaitis K."/>
            <person name="Colbourne J."/>
            <person name="Pfrender M."/>
        </authorList>
    </citation>
    <scope>NUCLEOTIDE SEQUENCE [LARGE SCALE GENOMIC DNA]</scope>
    <source>
        <strain evidence="1 2">Xinb3</strain>
        <tissue evidence="1">Complete organism</tissue>
    </source>
</reference>
<dbReference type="Proteomes" id="UP000076858">
    <property type="component" value="Unassembled WGS sequence"/>
</dbReference>
<proteinExistence type="predicted"/>
<name>A0A164I3T0_9CRUS</name>
<evidence type="ECO:0000313" key="2">
    <source>
        <dbReference type="Proteomes" id="UP000076858"/>
    </source>
</evidence>
<feature type="non-terminal residue" evidence="1">
    <location>
        <position position="1"/>
    </location>
</feature>
<accession>A0A164I3T0</accession>
<protein>
    <submittedName>
        <fullName evidence="1">Uncharacterized protein</fullName>
    </submittedName>
</protein>
<dbReference type="EMBL" id="LRGB01008326">
    <property type="protein sequence ID" value="KZS00848.1"/>
    <property type="molecule type" value="Genomic_DNA"/>
</dbReference>
<sequence length="166" mass="18098">RKCQAWRRPRLQAADGVDELIANREVRSRRGGQAQLDHGRGAGVQHAGQVAVFDEVQHEDAGLRNQAVSLRIVVAARAGDFVHHIVGNANLSRRADARHRFMNPDALDLAAAVAGRQVHDVGGRIGARVGEALRGVQQLADVRIVGRLAAPSRPWRTTARRPTIRT</sequence>
<evidence type="ECO:0000313" key="1">
    <source>
        <dbReference type="EMBL" id="KZS00848.1"/>
    </source>
</evidence>
<dbReference type="AlphaFoldDB" id="A0A164I3T0"/>